<dbReference type="AlphaFoldDB" id="A0A914NZZ0"/>
<protein>
    <submittedName>
        <fullName evidence="2">Uncharacterized protein</fullName>
    </submittedName>
</protein>
<dbReference type="WBParaSite" id="PDA_v2.g11043.t1">
    <property type="protein sequence ID" value="PDA_v2.g11043.t1"/>
    <property type="gene ID" value="PDA_v2.g11043"/>
</dbReference>
<proteinExistence type="predicted"/>
<evidence type="ECO:0000313" key="2">
    <source>
        <dbReference type="WBParaSite" id="PDA_v2.g11043.t1"/>
    </source>
</evidence>
<sequence>MYQTLIQSCKYFFFKNPILIVSDLSLVHDNGWQTFFNKKLVNFKNITRKIWITNEINIIDDFGEEIDHTFLASLISKIYQSDVKRFILCDQNLFFDEFIFLASNAEEVRLDGGSLRTFEDPTCIIKNVDGSIASLEKIFEALPKVKKFYFTVPFDDFVTTNTVKELLKIPHFSNLDYFQMIFIPESFDIETFYDYIKENKKTKIYLLFSPDISEAYKTRLQTIVSKILGTQSRDFKVPYISFVGSVDDDELWELFYGK</sequence>
<dbReference type="Proteomes" id="UP000887578">
    <property type="component" value="Unplaced"/>
</dbReference>
<evidence type="ECO:0000313" key="1">
    <source>
        <dbReference type="Proteomes" id="UP000887578"/>
    </source>
</evidence>
<accession>A0A914NZZ0</accession>
<name>A0A914NZZ0_9BILA</name>
<reference evidence="2" key="1">
    <citation type="submission" date="2022-11" db="UniProtKB">
        <authorList>
            <consortium name="WormBaseParasite"/>
        </authorList>
    </citation>
    <scope>IDENTIFICATION</scope>
</reference>
<keyword evidence="1" id="KW-1185">Reference proteome</keyword>
<organism evidence="1 2">
    <name type="scientific">Panagrolaimus davidi</name>
    <dbReference type="NCBI Taxonomy" id="227884"/>
    <lineage>
        <taxon>Eukaryota</taxon>
        <taxon>Metazoa</taxon>
        <taxon>Ecdysozoa</taxon>
        <taxon>Nematoda</taxon>
        <taxon>Chromadorea</taxon>
        <taxon>Rhabditida</taxon>
        <taxon>Tylenchina</taxon>
        <taxon>Panagrolaimomorpha</taxon>
        <taxon>Panagrolaimoidea</taxon>
        <taxon>Panagrolaimidae</taxon>
        <taxon>Panagrolaimus</taxon>
    </lineage>
</organism>